<dbReference type="OrthoDB" id="123525at2"/>
<dbReference type="STRING" id="1653334.GA0071312_2069"/>
<feature type="domain" description="DNA primase/polymerase bifunctional N-terminal" evidence="1">
    <location>
        <begin position="5"/>
        <end position="192"/>
    </location>
</feature>
<protein>
    <submittedName>
        <fullName evidence="2">Primase with DUF3987 domain</fullName>
    </submittedName>
</protein>
<gene>
    <name evidence="3" type="ORF">GA0071312_2069</name>
    <name evidence="2" type="ORF">HLUCCO17_09485</name>
</gene>
<dbReference type="Pfam" id="PF13148">
    <property type="entry name" value="DUF3987"/>
    <property type="match status" value="1"/>
</dbReference>
<dbReference type="AlphaFoldDB" id="A0A0P8A0L7"/>
<name>A0A0P8A0L7_9HYPH</name>
<dbReference type="SMART" id="SM00943">
    <property type="entry name" value="Prim-Pol"/>
    <property type="match status" value="1"/>
</dbReference>
<dbReference type="PATRIC" id="fig|1653334.4.peg.3003"/>
<dbReference type="SUPFAM" id="SSF56747">
    <property type="entry name" value="Prim-pol domain"/>
    <property type="match status" value="1"/>
</dbReference>
<proteinExistence type="predicted"/>
<dbReference type="Proteomes" id="UP000050497">
    <property type="component" value="Unassembled WGS sequence"/>
</dbReference>
<accession>A0A0P8A0L7</accession>
<evidence type="ECO:0000313" key="4">
    <source>
        <dbReference type="Proteomes" id="UP000050497"/>
    </source>
</evidence>
<reference evidence="2 4" key="1">
    <citation type="submission" date="2015-09" db="EMBL/GenBank/DDBJ databases">
        <title>Identification and resolution of microdiversity through metagenomic sequencing of parallel consortia.</title>
        <authorList>
            <person name="Nelson W.C."/>
            <person name="Romine M.F."/>
            <person name="Lindemann S.R."/>
        </authorList>
    </citation>
    <scope>NUCLEOTIDE SEQUENCE [LARGE SCALE GENOMIC DNA]</scope>
    <source>
        <strain evidence="2">HL-109</strain>
    </source>
</reference>
<dbReference type="InterPro" id="IPR015330">
    <property type="entry name" value="DNA_primase/pol_bifunc_N"/>
</dbReference>
<dbReference type="Pfam" id="PF08707">
    <property type="entry name" value="PriCT_2"/>
    <property type="match status" value="1"/>
</dbReference>
<evidence type="ECO:0000313" key="5">
    <source>
        <dbReference type="Proteomes" id="UP000182800"/>
    </source>
</evidence>
<keyword evidence="5" id="KW-1185">Reference proteome</keyword>
<dbReference type="RefSeq" id="WP_074444900.1">
    <property type="nucleotide sequence ID" value="NZ_FMBM01000002.1"/>
</dbReference>
<evidence type="ECO:0000313" key="3">
    <source>
        <dbReference type="EMBL" id="SCC81136.1"/>
    </source>
</evidence>
<reference evidence="3 5" key="2">
    <citation type="submission" date="2016-08" db="EMBL/GenBank/DDBJ databases">
        <authorList>
            <person name="Varghese N."/>
            <person name="Submissions Spin"/>
        </authorList>
    </citation>
    <scope>NUCLEOTIDE SEQUENCE [LARGE SCALE GENOMIC DNA]</scope>
    <source>
        <strain evidence="3 5">HL-109</strain>
    </source>
</reference>
<dbReference type="Pfam" id="PF09250">
    <property type="entry name" value="Prim-Pol"/>
    <property type="match status" value="1"/>
</dbReference>
<organism evidence="2 4">
    <name type="scientific">Saliniramus fredricksonii</name>
    <dbReference type="NCBI Taxonomy" id="1653334"/>
    <lineage>
        <taxon>Bacteria</taxon>
        <taxon>Pseudomonadati</taxon>
        <taxon>Pseudomonadota</taxon>
        <taxon>Alphaproteobacteria</taxon>
        <taxon>Hyphomicrobiales</taxon>
        <taxon>Salinarimonadaceae</taxon>
        <taxon>Saliniramus</taxon>
    </lineage>
</organism>
<dbReference type="Proteomes" id="UP000182800">
    <property type="component" value="Unassembled WGS sequence"/>
</dbReference>
<sequence length="761" mass="86551">MLKDIKPLVEAGFSLLWLRERTKRPVEADWTNLPTLSYADLKRKYREGMNVGVRLGKPSKVDGLYLHVIDMDIRDDLYLDDAIDAIEHITGLNVSEFPTVISGSGGKSRHFYFLCDRPLHSKKLWRSDEAKKVDGKSVRCAEVELFGTGKQVALPPSIHPDTAKRYRWKEEFDERHLPEIDADQIEERIEDTERGETGSIEPLGLSLGDAEHMLEMVQPWADDRDTWLRVGMALKHEFGDDGWVLFDRWSKQGRGYDKRENRAQWKTFKTDRRSLVTMRTIAKEAREAEYEAQYDEIADEFEDLPDEEVEPVEGDDDPIDFESLKHLIRLPKHLWKPPGVLGDFVDYYMATAKVPQPQLAVLAALALGSVVCGRGFVTDRDNYSSAFFAAIAETAAGKEHIKKTIEEALVAGGAEELIGYSSYTSNAGVISALLRKPKHITITDEFGRYLMSSRKSGDSNKADEQSTLMEIFGRADGRMAPKSYSTMHKTPEQIEATEGRYVVRPALTYFGLTTPEVLYKSLGAEDVNDGFLNRFIFMQSDIDYVKKNNALPQEVPKSVSAWIREHFSAYAEGEDEIGTIGDLMDPKNPPEPEVIPFTKEASDYLDMIDERYTRKMRRMKRDGSGFQGLWGRTREKAMRLSLFIALSDRRSRIGLNHIKWASDFVEHCDDRFAQQFVTQVGRHRLDPIAETVAKKIASFGPKGVSEGVLLNRCRPFANLESRDREEVIDRLLRVHGVRRVQSKSKRGRSTAIYIAKGESDE</sequence>
<evidence type="ECO:0000313" key="2">
    <source>
        <dbReference type="EMBL" id="KPQ10911.1"/>
    </source>
</evidence>
<dbReference type="EMBL" id="FMBM01000002">
    <property type="protein sequence ID" value="SCC81136.1"/>
    <property type="molecule type" value="Genomic_DNA"/>
</dbReference>
<dbReference type="GO" id="GO:0016817">
    <property type="term" value="F:hydrolase activity, acting on acid anhydrides"/>
    <property type="evidence" value="ECO:0007669"/>
    <property type="project" value="InterPro"/>
</dbReference>
<evidence type="ECO:0000259" key="1">
    <source>
        <dbReference type="SMART" id="SM00943"/>
    </source>
</evidence>
<dbReference type="InterPro" id="IPR025048">
    <property type="entry name" value="DUF3987"/>
</dbReference>
<comment type="caution">
    <text evidence="2">The sequence shown here is derived from an EMBL/GenBank/DDBJ whole genome shotgun (WGS) entry which is preliminary data.</text>
</comment>
<dbReference type="InterPro" id="IPR014819">
    <property type="entry name" value="PriCT_2"/>
</dbReference>
<dbReference type="EMBL" id="LJSX01000012">
    <property type="protein sequence ID" value="KPQ10911.1"/>
    <property type="molecule type" value="Genomic_DNA"/>
</dbReference>